<reference evidence="3" key="1">
    <citation type="journal article" date="2019" name="Int. J. Syst. Evol. Microbiol.">
        <title>The Global Catalogue of Microorganisms (GCM) 10K type strain sequencing project: providing services to taxonomists for standard genome sequencing and annotation.</title>
        <authorList>
            <consortium name="The Broad Institute Genomics Platform"/>
            <consortium name="The Broad Institute Genome Sequencing Center for Infectious Disease"/>
            <person name="Wu L."/>
            <person name="Ma J."/>
        </authorList>
    </citation>
    <scope>NUCLEOTIDE SEQUENCE [LARGE SCALE GENOMIC DNA]</scope>
    <source>
        <strain evidence="3">CGMCC 4.1721</strain>
    </source>
</reference>
<keyword evidence="3" id="KW-1185">Reference proteome</keyword>
<comment type="caution">
    <text evidence="2">The sequence shown here is derived from an EMBL/GenBank/DDBJ whole genome shotgun (WGS) entry which is preliminary data.</text>
</comment>
<protein>
    <submittedName>
        <fullName evidence="2">Uncharacterized protein</fullName>
    </submittedName>
</protein>
<dbReference type="Proteomes" id="UP001596208">
    <property type="component" value="Unassembled WGS sequence"/>
</dbReference>
<gene>
    <name evidence="2" type="ORF">ACFPRK_05775</name>
</gene>
<organism evidence="2 3">
    <name type="scientific">Streptomyces mutomycini</name>
    <dbReference type="NCBI Taxonomy" id="284036"/>
    <lineage>
        <taxon>Bacteria</taxon>
        <taxon>Bacillati</taxon>
        <taxon>Actinomycetota</taxon>
        <taxon>Actinomycetes</taxon>
        <taxon>Kitasatosporales</taxon>
        <taxon>Streptomycetaceae</taxon>
        <taxon>Streptomyces</taxon>
    </lineage>
</organism>
<name>A0ABW0AZ05_9ACTN</name>
<accession>A0ABW0AZ05</accession>
<sequence>MDMQEAAEYSDTMLDMTLEAINPQVQWAHDQNSSGSCDVTRRRTVLTVISEQRRGSFLGVVERFWKKSGYDIYSVRSDDQFPALFAKSPEGFGISLVIADKGQARFEVNTPCVDESEVAAPTAKPNGPAYEGVEIPRPNVRSDFWSAGTPVSSPVPKES</sequence>
<dbReference type="EMBL" id="JBHSKI010000001">
    <property type="protein sequence ID" value="MFC5170111.1"/>
    <property type="molecule type" value="Genomic_DNA"/>
</dbReference>
<dbReference type="RefSeq" id="WP_234316746.1">
    <property type="nucleotide sequence ID" value="NZ_JBFADZ010000004.1"/>
</dbReference>
<feature type="region of interest" description="Disordered" evidence="1">
    <location>
        <begin position="140"/>
        <end position="159"/>
    </location>
</feature>
<evidence type="ECO:0000313" key="2">
    <source>
        <dbReference type="EMBL" id="MFC5170111.1"/>
    </source>
</evidence>
<proteinExistence type="predicted"/>
<evidence type="ECO:0000313" key="3">
    <source>
        <dbReference type="Proteomes" id="UP001596208"/>
    </source>
</evidence>
<feature type="region of interest" description="Disordered" evidence="1">
    <location>
        <begin position="116"/>
        <end position="135"/>
    </location>
</feature>
<evidence type="ECO:0000256" key="1">
    <source>
        <dbReference type="SAM" id="MobiDB-lite"/>
    </source>
</evidence>